<sequence>MSAIKIVSGGQTGVDRAALDAALETGTECGGWCPEGRLAEDGAIPLHYPVTELKGADYQKRTLQNVIDSDGTAIICFDATTGGTEQTLRFCLELKKPFILIDGAELTPERAAERMRVFVAGHSITSLNVAGPRTSEEASAYGYAYQALMQFLSAHNPLSVV</sequence>
<keyword evidence="2" id="KW-1185">Reference proteome</keyword>
<organism evidence="1 2">
    <name type="scientific">Methylomicrobium album BG8</name>
    <dbReference type="NCBI Taxonomy" id="686340"/>
    <lineage>
        <taxon>Bacteria</taxon>
        <taxon>Pseudomonadati</taxon>
        <taxon>Pseudomonadota</taxon>
        <taxon>Gammaproteobacteria</taxon>
        <taxon>Methylococcales</taxon>
        <taxon>Methylococcaceae</taxon>
        <taxon>Methylomicrobium</taxon>
    </lineage>
</organism>
<dbReference type="SUPFAM" id="SSF102405">
    <property type="entry name" value="MCP/YpsA-like"/>
    <property type="match status" value="1"/>
</dbReference>
<name>H8GRK2_METAL</name>
<dbReference type="eggNOG" id="COG0758">
    <property type="taxonomic scope" value="Bacteria"/>
</dbReference>
<dbReference type="Proteomes" id="UP000005090">
    <property type="component" value="Plasmid pMETAL01"/>
</dbReference>
<accession>H8GRK2</accession>
<evidence type="ECO:0000313" key="2">
    <source>
        <dbReference type="Proteomes" id="UP000005090"/>
    </source>
</evidence>
<dbReference type="InterPro" id="IPR024755">
    <property type="entry name" value="cpYpsA"/>
</dbReference>
<protein>
    <recommendedName>
        <fullName evidence="3">Molybdenum carrier</fullName>
    </recommendedName>
</protein>
<dbReference type="Gene3D" id="3.40.50.450">
    <property type="match status" value="1"/>
</dbReference>
<dbReference type="EMBL" id="CM001476">
    <property type="protein sequence ID" value="EIC27844.1"/>
    <property type="molecule type" value="Genomic_DNA"/>
</dbReference>
<dbReference type="RefSeq" id="WP_005375202.1">
    <property type="nucleotide sequence ID" value="NZ_CM001476.1"/>
</dbReference>
<dbReference type="HOGENOM" id="CLU_108850_0_0_6"/>
<dbReference type="AlphaFoldDB" id="H8GRK2"/>
<reference evidence="1 2" key="1">
    <citation type="journal article" date="2013" name="Genome Announc.">
        <title>Genome Sequence of the Obligate Gammaproteobacterial Methanotroph Methylomicrobium album Strain BG8.</title>
        <authorList>
            <person name="Kits K.D."/>
            <person name="Kalyuzhnaya M.G."/>
            <person name="Klotz M.G."/>
            <person name="Jetten M.S."/>
            <person name="Op den Camp H.J."/>
            <person name="Vuilleumier S."/>
            <person name="Bringel F."/>
            <person name="Dispirito A.A."/>
            <person name="Murrell J.C."/>
            <person name="Bruce D."/>
            <person name="Cheng J.F."/>
            <person name="Copeland A."/>
            <person name="Goodwin L."/>
            <person name="Hauser L."/>
            <person name="Lajus A."/>
            <person name="Land M.L."/>
            <person name="Lapidus A."/>
            <person name="Lucas S."/>
            <person name="Medigue C."/>
            <person name="Pitluck S."/>
            <person name="Woyke T."/>
            <person name="Zeytun A."/>
            <person name="Stein L.Y."/>
        </authorList>
    </citation>
    <scope>NUCLEOTIDE SEQUENCE [LARGE SCALE GENOMIC DNA]</scope>
    <source>
        <strain evidence="1 2">BG8</strain>
        <plasmid evidence="1">pMETAL01</plasmid>
    </source>
</reference>
<proteinExistence type="predicted"/>
<keyword evidence="1" id="KW-0614">Plasmid</keyword>
<evidence type="ECO:0008006" key="3">
    <source>
        <dbReference type="Google" id="ProtNLM"/>
    </source>
</evidence>
<gene>
    <name evidence="1" type="ORF">Metal_4013</name>
</gene>
<geneLocation type="plasmid" evidence="1 2">
    <name>pMETAL01</name>
</geneLocation>
<dbReference type="Pfam" id="PF12694">
    <property type="entry name" value="cpYpsA"/>
    <property type="match status" value="1"/>
</dbReference>
<evidence type="ECO:0000313" key="1">
    <source>
        <dbReference type="EMBL" id="EIC27844.1"/>
    </source>
</evidence>